<reference evidence="1 2" key="1">
    <citation type="journal article" date="2018" name="Sci. Rep.">
        <title>Genomic signatures of local adaptation to the degree of environmental predictability in rotifers.</title>
        <authorList>
            <person name="Franch-Gras L."/>
            <person name="Hahn C."/>
            <person name="Garcia-Roger E.M."/>
            <person name="Carmona M.J."/>
            <person name="Serra M."/>
            <person name="Gomez A."/>
        </authorList>
    </citation>
    <scope>NUCLEOTIDE SEQUENCE [LARGE SCALE GENOMIC DNA]</scope>
    <source>
        <strain evidence="1">HYR1</strain>
    </source>
</reference>
<dbReference type="OrthoDB" id="410155at2759"/>
<dbReference type="AlphaFoldDB" id="A0A3M7S219"/>
<proteinExistence type="predicted"/>
<comment type="caution">
    <text evidence="1">The sequence shown here is derived from an EMBL/GenBank/DDBJ whole genome shotgun (WGS) entry which is preliminary data.</text>
</comment>
<sequence length="159" mass="18028">MTSDHFPIEASISMGYQLENKSEAKKLPSDLFSEGGSATPTTNIPLPSRLGSYVMNRIRTIGIVKASHRVHSTYNLYVRITKTLEFANYKKANWQLFSEILNSQIVNITESSLTIDQLNEKITEKIISASHKSIPYLSQKIYKTSLPPNIVNLIKERRK</sequence>
<gene>
    <name evidence="1" type="ORF">BpHYR1_028910</name>
</gene>
<evidence type="ECO:0008006" key="3">
    <source>
        <dbReference type="Google" id="ProtNLM"/>
    </source>
</evidence>
<evidence type="ECO:0000313" key="1">
    <source>
        <dbReference type="EMBL" id="RNA29689.1"/>
    </source>
</evidence>
<dbReference type="Proteomes" id="UP000276133">
    <property type="component" value="Unassembled WGS sequence"/>
</dbReference>
<dbReference type="EMBL" id="REGN01002175">
    <property type="protein sequence ID" value="RNA29689.1"/>
    <property type="molecule type" value="Genomic_DNA"/>
</dbReference>
<keyword evidence="2" id="KW-1185">Reference proteome</keyword>
<name>A0A3M7S219_BRAPC</name>
<protein>
    <recommendedName>
        <fullName evidence="3">RNA-directed DNA polymerase from mobile element jockey-like</fullName>
    </recommendedName>
</protein>
<evidence type="ECO:0000313" key="2">
    <source>
        <dbReference type="Proteomes" id="UP000276133"/>
    </source>
</evidence>
<organism evidence="1 2">
    <name type="scientific">Brachionus plicatilis</name>
    <name type="common">Marine rotifer</name>
    <name type="synonym">Brachionus muelleri</name>
    <dbReference type="NCBI Taxonomy" id="10195"/>
    <lineage>
        <taxon>Eukaryota</taxon>
        <taxon>Metazoa</taxon>
        <taxon>Spiralia</taxon>
        <taxon>Gnathifera</taxon>
        <taxon>Rotifera</taxon>
        <taxon>Eurotatoria</taxon>
        <taxon>Monogononta</taxon>
        <taxon>Pseudotrocha</taxon>
        <taxon>Ploima</taxon>
        <taxon>Brachionidae</taxon>
        <taxon>Brachionus</taxon>
    </lineage>
</organism>
<accession>A0A3M7S219</accession>
<feature type="non-terminal residue" evidence="1">
    <location>
        <position position="159"/>
    </location>
</feature>